<dbReference type="PANTHER" id="PTHR43311:SF1">
    <property type="entry name" value="GLUTAMYL-Q TRNA(ASP) SYNTHETASE"/>
    <property type="match status" value="1"/>
</dbReference>
<dbReference type="GO" id="GO:0005524">
    <property type="term" value="F:ATP binding"/>
    <property type="evidence" value="ECO:0007669"/>
    <property type="project" value="UniProtKB-KW"/>
</dbReference>
<organism evidence="10 11">
    <name type="scientific">Pseudoalteromonas piratica</name>
    <dbReference type="NCBI Taxonomy" id="1348114"/>
    <lineage>
        <taxon>Bacteria</taxon>
        <taxon>Pseudomonadati</taxon>
        <taxon>Pseudomonadota</taxon>
        <taxon>Gammaproteobacteria</taxon>
        <taxon>Alteromonadales</taxon>
        <taxon>Pseudoalteromonadaceae</taxon>
        <taxon>Pseudoalteromonas</taxon>
    </lineage>
</organism>
<dbReference type="NCBIfam" id="TIGR03838">
    <property type="entry name" value="queuosine_YadB"/>
    <property type="match status" value="1"/>
</dbReference>
<dbReference type="AlphaFoldDB" id="A0A0A7EFF5"/>
<dbReference type="PANTHER" id="PTHR43311">
    <property type="entry name" value="GLUTAMATE--TRNA LIGASE"/>
    <property type="match status" value="1"/>
</dbReference>
<accession>A0A0A7EFF5</accession>
<feature type="binding site" evidence="7">
    <location>
        <begin position="14"/>
        <end position="18"/>
    </location>
    <ligand>
        <name>L-glutamate</name>
        <dbReference type="ChEBI" id="CHEBI:29985"/>
    </ligand>
</feature>
<keyword evidence="2 7" id="KW-0479">Metal-binding</keyword>
<gene>
    <name evidence="7" type="primary">gluQ</name>
    <name evidence="10" type="ORF">OM33_05855</name>
</gene>
<dbReference type="GO" id="GO:0006400">
    <property type="term" value="P:tRNA modification"/>
    <property type="evidence" value="ECO:0007669"/>
    <property type="project" value="InterPro"/>
</dbReference>
<feature type="binding site" evidence="7">
    <location>
        <position position="50"/>
    </location>
    <ligand>
        <name>L-glutamate</name>
        <dbReference type="ChEBI" id="CHEBI:29985"/>
    </ligand>
</feature>
<dbReference type="SUPFAM" id="SSF52374">
    <property type="entry name" value="Nucleotidylyl transferase"/>
    <property type="match status" value="1"/>
</dbReference>
<feature type="binding site" evidence="7">
    <location>
        <position position="195"/>
    </location>
    <ligand>
        <name>L-glutamate</name>
        <dbReference type="ChEBI" id="CHEBI:29985"/>
    </ligand>
</feature>
<keyword evidence="11" id="KW-1185">Reference proteome</keyword>
<feature type="short sequence motif" description="'HIGH' region" evidence="7">
    <location>
        <begin position="17"/>
        <end position="27"/>
    </location>
</feature>
<keyword evidence="8" id="KW-0648">Protein biosynthesis</keyword>
<evidence type="ECO:0000256" key="7">
    <source>
        <dbReference type="HAMAP-Rule" id="MF_01428"/>
    </source>
</evidence>
<dbReference type="OrthoDB" id="9807503at2"/>
<dbReference type="InterPro" id="IPR020058">
    <property type="entry name" value="Glu/Gln-tRNA-synth_Ib_cat-dom"/>
</dbReference>
<evidence type="ECO:0000256" key="8">
    <source>
        <dbReference type="RuleBase" id="RU363037"/>
    </source>
</evidence>
<name>A0A0A7EFF5_9GAMM</name>
<evidence type="ECO:0000259" key="9">
    <source>
        <dbReference type="Pfam" id="PF00749"/>
    </source>
</evidence>
<keyword evidence="6 7" id="KW-0030">Aminoacyl-tRNA synthetase</keyword>
<dbReference type="EC" id="6.1.1.-" evidence="7"/>
<comment type="similarity">
    <text evidence="7">Belongs to the class-I aminoacyl-tRNA synthetase family. GluQ subfamily.</text>
</comment>
<dbReference type="RefSeq" id="WP_038639914.1">
    <property type="nucleotide sequence ID" value="NZ_CP009888.1"/>
</dbReference>
<dbReference type="PRINTS" id="PR00987">
    <property type="entry name" value="TRNASYNTHGLU"/>
</dbReference>
<evidence type="ECO:0000256" key="2">
    <source>
        <dbReference type="ARBA" id="ARBA00022723"/>
    </source>
</evidence>
<evidence type="ECO:0000256" key="4">
    <source>
        <dbReference type="ARBA" id="ARBA00022833"/>
    </source>
</evidence>
<dbReference type="GO" id="GO:0005829">
    <property type="term" value="C:cytosol"/>
    <property type="evidence" value="ECO:0007669"/>
    <property type="project" value="TreeGrafter"/>
</dbReference>
<keyword evidence="3 7" id="KW-0547">Nucleotide-binding</keyword>
<comment type="cofactor">
    <cofactor evidence="7">
        <name>Zn(2+)</name>
        <dbReference type="ChEBI" id="CHEBI:29105"/>
    </cofactor>
    <text evidence="7">Binds 1 zinc ion per subunit.</text>
</comment>
<feature type="binding site" evidence="7">
    <location>
        <position position="124"/>
    </location>
    <ligand>
        <name>Zn(2+)</name>
        <dbReference type="ChEBI" id="CHEBI:29105"/>
    </ligand>
</feature>
<keyword evidence="4 7" id="KW-0862">Zinc</keyword>
<comment type="function">
    <text evidence="7">Catalyzes the tRNA-independent activation of glutamate in presence of ATP and the subsequent transfer of glutamate onto a tRNA(Asp). Glutamate is transferred on the 2-amino-5-(4,5-dihydroxy-2-cyclopenten-1-yl) moiety of the queuosine in the wobble position of the QUC anticodon.</text>
</comment>
<dbReference type="Proteomes" id="UP000030341">
    <property type="component" value="Chromosome 1"/>
</dbReference>
<feature type="binding site" evidence="7">
    <location>
        <position position="108"/>
    </location>
    <ligand>
        <name>Zn(2+)</name>
        <dbReference type="ChEBI" id="CHEBI:29105"/>
    </ligand>
</feature>
<dbReference type="InterPro" id="IPR014729">
    <property type="entry name" value="Rossmann-like_a/b/a_fold"/>
</dbReference>
<dbReference type="HOGENOM" id="CLU_015768_0_1_6"/>
<feature type="binding site" evidence="7">
    <location>
        <position position="177"/>
    </location>
    <ligand>
        <name>L-glutamate</name>
        <dbReference type="ChEBI" id="CHEBI:29985"/>
    </ligand>
</feature>
<evidence type="ECO:0000256" key="5">
    <source>
        <dbReference type="ARBA" id="ARBA00022840"/>
    </source>
</evidence>
<feature type="domain" description="Glutamyl/glutaminyl-tRNA synthetase class Ib catalytic" evidence="9">
    <location>
        <begin position="12"/>
        <end position="268"/>
    </location>
</feature>
<dbReference type="HAMAP" id="MF_01428">
    <property type="entry name" value="Glu_Q_tRNA_synth"/>
    <property type="match status" value="1"/>
</dbReference>
<dbReference type="KEGG" id="pseo:OM33_05855"/>
<proteinExistence type="inferred from homology"/>
<dbReference type="GO" id="GO:0006424">
    <property type="term" value="P:glutamyl-tRNA aminoacylation"/>
    <property type="evidence" value="ECO:0007669"/>
    <property type="project" value="InterPro"/>
</dbReference>
<protein>
    <recommendedName>
        <fullName evidence="7">Glutamyl-Q tRNA(Asp) synthetase</fullName>
        <shortName evidence="7">Glu-Q-RSs</shortName>
        <ecNumber evidence="7">6.1.1.-</ecNumber>
    </recommendedName>
</protein>
<reference evidence="10 11" key="1">
    <citation type="submission" date="2014-11" db="EMBL/GenBank/DDBJ databases">
        <title>Complete Genome Sequence of Pseudoalteromonas sp. Strain OCN003 Isolated from Kaneohe Bay, Oahu, Hawaii.</title>
        <authorList>
            <person name="Beurmann S."/>
            <person name="Videau P."/>
            <person name="Ushijima B."/>
            <person name="Smith A.M."/>
            <person name="Aeby G.S."/>
            <person name="Callahan S.M."/>
            <person name="Belcaid M."/>
        </authorList>
    </citation>
    <scope>NUCLEOTIDE SEQUENCE [LARGE SCALE GENOMIC DNA]</scope>
    <source>
        <strain evidence="10 11">OCN003</strain>
    </source>
</reference>
<evidence type="ECO:0000313" key="11">
    <source>
        <dbReference type="Proteomes" id="UP000030341"/>
    </source>
</evidence>
<dbReference type="InterPro" id="IPR022380">
    <property type="entry name" value="Glu-Q_tRNA(Asp)_Synthase"/>
</dbReference>
<dbReference type="NCBIfam" id="NF004314">
    <property type="entry name" value="PRK05710.1-3"/>
    <property type="match status" value="1"/>
</dbReference>
<dbReference type="GO" id="GO:0008270">
    <property type="term" value="F:zinc ion binding"/>
    <property type="evidence" value="ECO:0007669"/>
    <property type="project" value="UniProtKB-UniRule"/>
</dbReference>
<dbReference type="InterPro" id="IPR049940">
    <property type="entry name" value="GluQ/Sye"/>
</dbReference>
<dbReference type="InterPro" id="IPR000924">
    <property type="entry name" value="Glu/Gln-tRNA-synth"/>
</dbReference>
<feature type="short sequence motif" description="'KMSKS' region" evidence="7">
    <location>
        <begin position="233"/>
        <end position="237"/>
    </location>
</feature>
<evidence type="ECO:0000256" key="3">
    <source>
        <dbReference type="ARBA" id="ARBA00022741"/>
    </source>
</evidence>
<dbReference type="STRING" id="1348114.OM33_05855"/>
<evidence type="ECO:0000256" key="6">
    <source>
        <dbReference type="ARBA" id="ARBA00023146"/>
    </source>
</evidence>
<dbReference type="EMBL" id="CP009888">
    <property type="protein sequence ID" value="AIY64722.1"/>
    <property type="molecule type" value="Genomic_DNA"/>
</dbReference>
<evidence type="ECO:0000313" key="10">
    <source>
        <dbReference type="EMBL" id="AIY64722.1"/>
    </source>
</evidence>
<dbReference type="GO" id="GO:0004818">
    <property type="term" value="F:glutamate-tRNA ligase activity"/>
    <property type="evidence" value="ECO:0007669"/>
    <property type="project" value="TreeGrafter"/>
</dbReference>
<evidence type="ECO:0000256" key="1">
    <source>
        <dbReference type="ARBA" id="ARBA00022598"/>
    </source>
</evidence>
<dbReference type="Gene3D" id="3.40.50.620">
    <property type="entry name" value="HUPs"/>
    <property type="match status" value="1"/>
</dbReference>
<feature type="binding site" evidence="7">
    <location>
        <position position="106"/>
    </location>
    <ligand>
        <name>Zn(2+)</name>
        <dbReference type="ChEBI" id="CHEBI:29105"/>
    </ligand>
</feature>
<dbReference type="FunFam" id="3.40.50.620:FF:000093">
    <property type="entry name" value="Glutamyl-Q tRNA(Asp) synthetase"/>
    <property type="match status" value="1"/>
</dbReference>
<keyword evidence="5 7" id="KW-0067">ATP-binding</keyword>
<feature type="binding site" evidence="7">
    <location>
        <position position="120"/>
    </location>
    <ligand>
        <name>Zn(2+)</name>
        <dbReference type="ChEBI" id="CHEBI:29105"/>
    </ligand>
</feature>
<sequence length="308" mass="34586">MLANISDFGAYRGRFAPSPSGPLHFGSLVAALGSYLDAKAHNGSWLVRIEDIDTPRVVSGSDTLILKTLENYGLYWDESVRYQSECLDHYQTVLNTLADANHVYACKCTRKEIKQHGGFYTGHCRALNLAFEQQALRLKQSNPSYQFNDLFKGTISVDSKFAEEDYIIKRRDGLFAYQLVVVLDDIAQQISHIVRGADLLFPTVRQISLYKLLGADVPQFGHLPLAVAEPGFKLSKQNYAAAIDMNNPQKTLLAGLNFLGYSPEKQLYNATVDDIINWAVSAWRREIVPANDEIQLIQNENSFTFRAL</sequence>
<dbReference type="Pfam" id="PF00749">
    <property type="entry name" value="tRNA-synt_1c"/>
    <property type="match status" value="1"/>
</dbReference>
<feature type="binding site" evidence="7">
    <location>
        <position position="236"/>
    </location>
    <ligand>
        <name>ATP</name>
        <dbReference type="ChEBI" id="CHEBI:30616"/>
    </ligand>
</feature>
<dbReference type="eggNOG" id="COG0008">
    <property type="taxonomic scope" value="Bacteria"/>
</dbReference>
<keyword evidence="1 7" id="KW-0436">Ligase</keyword>